<comment type="caution">
    <text evidence="1">The sequence shown here is derived from an EMBL/GenBank/DDBJ whole genome shotgun (WGS) entry which is preliminary data.</text>
</comment>
<dbReference type="AlphaFoldDB" id="A0A0F9PTE4"/>
<gene>
    <name evidence="1" type="ORF">LCGC14_1178220</name>
</gene>
<accession>A0A0F9PTE4</accession>
<proteinExistence type="predicted"/>
<name>A0A0F9PTE4_9ZZZZ</name>
<protein>
    <submittedName>
        <fullName evidence="1">Uncharacterized protein</fullName>
    </submittedName>
</protein>
<reference evidence="1" key="1">
    <citation type="journal article" date="2015" name="Nature">
        <title>Complex archaea that bridge the gap between prokaryotes and eukaryotes.</title>
        <authorList>
            <person name="Spang A."/>
            <person name="Saw J.H."/>
            <person name="Jorgensen S.L."/>
            <person name="Zaremba-Niedzwiedzka K."/>
            <person name="Martijn J."/>
            <person name="Lind A.E."/>
            <person name="van Eijk R."/>
            <person name="Schleper C."/>
            <person name="Guy L."/>
            <person name="Ettema T.J."/>
        </authorList>
    </citation>
    <scope>NUCLEOTIDE SEQUENCE</scope>
</reference>
<sequence>MDGAHVFFTDANKKIQKSKRQEMVFDWKKNQIPEGINEIYVILKIPGTRTDSDHFLSSCFPFSYFSGYNISVDKKFRANHNFFIKKDKIEGHFENDMLILKCYTDEIELHKTL</sequence>
<evidence type="ECO:0000313" key="1">
    <source>
        <dbReference type="EMBL" id="KKM96427.1"/>
    </source>
</evidence>
<dbReference type="EMBL" id="LAZR01005883">
    <property type="protein sequence ID" value="KKM96427.1"/>
    <property type="molecule type" value="Genomic_DNA"/>
</dbReference>
<organism evidence="1">
    <name type="scientific">marine sediment metagenome</name>
    <dbReference type="NCBI Taxonomy" id="412755"/>
    <lineage>
        <taxon>unclassified sequences</taxon>
        <taxon>metagenomes</taxon>
        <taxon>ecological metagenomes</taxon>
    </lineage>
</organism>